<dbReference type="InterPro" id="IPR011011">
    <property type="entry name" value="Znf_FYVE_PHD"/>
</dbReference>
<dbReference type="CDD" id="cd00065">
    <property type="entry name" value="FYVE_like_SF"/>
    <property type="match status" value="1"/>
</dbReference>
<dbReference type="InterPro" id="IPR002794">
    <property type="entry name" value="DUF92_TMEM19"/>
</dbReference>
<sequence>MDHTPHPRDCRLPRAHLKSRHQRPPPAVVTNTVELQTLVAFSALEQRTVALSQDEIQVCSRLVELLLTDTLQAYDQMDRQVLSHHWKLLKKKDHLTIYKQRKEFVLEKARELVPKGHCHSNETELPLLLVTGHLAGHVNDAMYGLVSANTRTMRMNAAYAGDPLEDAKVLTTIEGPTIEEPFRFLGLKWAVRHDAISASSFVKRRDLLYLEATGVTKTANGERIGYRVMHSVNIKALADLAATTISSPVIRARTSIVQLFHQQPSLEGSRGLSSTLNVFTRGYYDPQGGMMHFLAVSAGTELLLHMTFSVVDCAHLKKIAYAVQRARRKQSAASQLHKTNYGDEGMGWIEEIGDEDVIRMDNKACTANCSLCDRRFGSLLNRSGVSCTICAKMVCWRCSVVKKLRFYVRDDSSMPVDNGVDLGEIMGMQHFEQPEASRASTERSSSDSGGSVVMNDIRRKALKFCLPCVLRANHRNASQIVVEEILEQTTFGLVSSSRATDCPSNHSRPSSIRRRSTQTGQLHNLPPSSHGLNQFSHYAASPYYQPRQKAYSSVACVQHGLFRSTSASPRASPRVMLYMLVPVTRMLIAGLLAGGLAHRGLKKQSLDASGAIAACFVGFMTLASSYRFGLLLFGFYFSSSKLTKVRAHFKQQLDTNYKLGGQRSARQVLACSLLATFVAIYYILQFGDDDVALNFQTAPKQSYLLASYIGHYACCTADTWASELGVLSKSEPRLITTLKRVPPGTNGGVSVLGLVVSALGGAFIGTLYYVSSLASGSAQLQVITLGIMTGLFGSVLDSVLGATVQATYFDRTSRKICDEMANVDHVCGVNWLSNEQVNVVSTLVTTIISGAMASYLFP</sequence>
<accession>A0A3M6VKE2</accession>
<evidence type="ECO:0008006" key="12">
    <source>
        <dbReference type="Google" id="ProtNLM"/>
    </source>
</evidence>
<feature type="transmembrane region" description="Helical" evidence="7">
    <location>
        <begin position="782"/>
        <end position="804"/>
    </location>
</feature>
<comment type="subcellular location">
    <subcellularLocation>
        <location evidence="1">Membrane</location>
        <topology evidence="1">Multi-pass membrane protein</topology>
    </subcellularLocation>
</comment>
<feature type="transmembrane region" description="Helical" evidence="7">
    <location>
        <begin position="610"/>
        <end position="637"/>
    </location>
</feature>
<feature type="transmembrane region" description="Helical" evidence="7">
    <location>
        <begin position="749"/>
        <end position="770"/>
    </location>
</feature>
<feature type="compositionally biased region" description="Basic and acidic residues" evidence="6">
    <location>
        <begin position="1"/>
        <end position="12"/>
    </location>
</feature>
<organism evidence="8 10">
    <name type="scientific">Peronospora effusa</name>
    <dbReference type="NCBI Taxonomy" id="542832"/>
    <lineage>
        <taxon>Eukaryota</taxon>
        <taxon>Sar</taxon>
        <taxon>Stramenopiles</taxon>
        <taxon>Oomycota</taxon>
        <taxon>Peronosporomycetes</taxon>
        <taxon>Peronosporales</taxon>
        <taxon>Peronosporaceae</taxon>
        <taxon>Peronospora</taxon>
    </lineage>
</organism>
<gene>
    <name evidence="9" type="ORF">DD237_004578</name>
    <name evidence="8" type="ORF">DD238_004067</name>
</gene>
<evidence type="ECO:0000313" key="11">
    <source>
        <dbReference type="Proteomes" id="UP000286097"/>
    </source>
</evidence>
<feature type="transmembrane region" description="Helical" evidence="7">
    <location>
        <begin position="668"/>
        <end position="684"/>
    </location>
</feature>
<dbReference type="SUPFAM" id="SSF57903">
    <property type="entry name" value="FYVE/PHD zinc finger"/>
    <property type="match status" value="1"/>
</dbReference>
<dbReference type="Pfam" id="PF01940">
    <property type="entry name" value="DUF92"/>
    <property type="match status" value="1"/>
</dbReference>
<feature type="region of interest" description="Disordered" evidence="6">
    <location>
        <begin position="1"/>
        <end position="26"/>
    </location>
</feature>
<protein>
    <recommendedName>
        <fullName evidence="12">Transmembrane protein 19</fullName>
    </recommendedName>
</protein>
<dbReference type="Proteomes" id="UP000286097">
    <property type="component" value="Unassembled WGS sequence"/>
</dbReference>
<evidence type="ECO:0000256" key="5">
    <source>
        <dbReference type="ARBA" id="ARBA00023136"/>
    </source>
</evidence>
<dbReference type="EMBL" id="QLLG01000185">
    <property type="protein sequence ID" value="RMX66847.1"/>
    <property type="molecule type" value="Genomic_DNA"/>
</dbReference>
<feature type="compositionally biased region" description="Basic and acidic residues" evidence="6">
    <location>
        <begin position="433"/>
        <end position="445"/>
    </location>
</feature>
<dbReference type="PANTHER" id="PTHR13353:SF5">
    <property type="entry name" value="TRANSMEMBRANE PROTEIN 19"/>
    <property type="match status" value="1"/>
</dbReference>
<evidence type="ECO:0000256" key="7">
    <source>
        <dbReference type="SAM" id="Phobius"/>
    </source>
</evidence>
<evidence type="ECO:0000313" key="10">
    <source>
        <dbReference type="Proteomes" id="UP000282087"/>
    </source>
</evidence>
<keyword evidence="3 7" id="KW-0812">Transmembrane</keyword>
<dbReference type="VEuPathDB" id="FungiDB:DD237_004578"/>
<keyword evidence="4 7" id="KW-1133">Transmembrane helix</keyword>
<comment type="caution">
    <text evidence="8">The sequence shown here is derived from an EMBL/GenBank/DDBJ whole genome shotgun (WGS) entry which is preliminary data.</text>
</comment>
<feature type="compositionally biased region" description="Basic residues" evidence="6">
    <location>
        <begin position="13"/>
        <end position="23"/>
    </location>
</feature>
<feature type="compositionally biased region" description="Polar residues" evidence="6">
    <location>
        <begin position="496"/>
        <end position="510"/>
    </location>
</feature>
<evidence type="ECO:0000313" key="9">
    <source>
        <dbReference type="EMBL" id="RQM16144.1"/>
    </source>
</evidence>
<dbReference type="AlphaFoldDB" id="A0A3M6VKE2"/>
<proteinExistence type="inferred from homology"/>
<comment type="similarity">
    <text evidence="2">Belongs to the TMEM19 family.</text>
</comment>
<feature type="region of interest" description="Disordered" evidence="6">
    <location>
        <begin position="433"/>
        <end position="452"/>
    </location>
</feature>
<evidence type="ECO:0000256" key="2">
    <source>
        <dbReference type="ARBA" id="ARBA00009012"/>
    </source>
</evidence>
<dbReference type="PANTHER" id="PTHR13353">
    <property type="entry name" value="TRANSMEMBRANE PROTEIN 19"/>
    <property type="match status" value="1"/>
</dbReference>
<feature type="compositionally biased region" description="Polar residues" evidence="6">
    <location>
        <begin position="517"/>
        <end position="526"/>
    </location>
</feature>
<keyword evidence="5 7" id="KW-0472">Membrane</keyword>
<dbReference type="STRING" id="542832.A0A3M6VKE2"/>
<dbReference type="GO" id="GO:0016020">
    <property type="term" value="C:membrane"/>
    <property type="evidence" value="ECO:0007669"/>
    <property type="project" value="UniProtKB-SubCell"/>
</dbReference>
<dbReference type="Proteomes" id="UP000282087">
    <property type="component" value="Unassembled WGS sequence"/>
</dbReference>
<dbReference type="EMBL" id="QKXF01000128">
    <property type="protein sequence ID" value="RQM16144.1"/>
    <property type="molecule type" value="Genomic_DNA"/>
</dbReference>
<name>A0A3M6VKE2_9STRA</name>
<evidence type="ECO:0000256" key="4">
    <source>
        <dbReference type="ARBA" id="ARBA00022989"/>
    </source>
</evidence>
<keyword evidence="10" id="KW-1185">Reference proteome</keyword>
<evidence type="ECO:0000256" key="6">
    <source>
        <dbReference type="SAM" id="MobiDB-lite"/>
    </source>
</evidence>
<feature type="region of interest" description="Disordered" evidence="6">
    <location>
        <begin position="496"/>
        <end position="526"/>
    </location>
</feature>
<feature type="transmembrane region" description="Helical" evidence="7">
    <location>
        <begin position="575"/>
        <end position="598"/>
    </location>
</feature>
<evidence type="ECO:0000256" key="1">
    <source>
        <dbReference type="ARBA" id="ARBA00004141"/>
    </source>
</evidence>
<evidence type="ECO:0000256" key="3">
    <source>
        <dbReference type="ARBA" id="ARBA00022692"/>
    </source>
</evidence>
<evidence type="ECO:0000313" key="8">
    <source>
        <dbReference type="EMBL" id="RMX66847.1"/>
    </source>
</evidence>
<reference evidence="10 11" key="1">
    <citation type="submission" date="2018-06" db="EMBL/GenBank/DDBJ databases">
        <title>Comparative genomics of downy mildews reveals potential adaptations to biotrophy.</title>
        <authorList>
            <person name="Fletcher K."/>
            <person name="Klosterman S.J."/>
            <person name="Derevnina L."/>
            <person name="Martin F."/>
            <person name="Koike S."/>
            <person name="Reyes Chin-Wo S."/>
            <person name="Mou B."/>
            <person name="Michelmore R."/>
        </authorList>
    </citation>
    <scope>NUCLEOTIDE SEQUENCE [LARGE SCALE GENOMIC DNA]</scope>
    <source>
        <strain evidence="9 11">R13</strain>
        <strain evidence="8 10">R14</strain>
    </source>
</reference>